<accession>A0ABX1K8R7</accession>
<reference evidence="1 2" key="1">
    <citation type="submission" date="2020-04" db="EMBL/GenBank/DDBJ databases">
        <title>CFH 90308 Microbacterium sp.</title>
        <authorList>
            <person name="Nie G."/>
            <person name="Ming H."/>
            <person name="Xia T."/>
        </authorList>
    </citation>
    <scope>NUCLEOTIDE SEQUENCE [LARGE SCALE GENOMIC DNA]</scope>
    <source>
        <strain evidence="1 2">CFH 90308</strain>
    </source>
</reference>
<comment type="caution">
    <text evidence="1">The sequence shown here is derived from an EMBL/GenBank/DDBJ whole genome shotgun (WGS) entry which is preliminary data.</text>
</comment>
<organism evidence="1 2">
    <name type="scientific">Microbacterium salsuginis</name>
    <dbReference type="NCBI Taxonomy" id="2722803"/>
    <lineage>
        <taxon>Bacteria</taxon>
        <taxon>Bacillati</taxon>
        <taxon>Actinomycetota</taxon>
        <taxon>Actinomycetes</taxon>
        <taxon>Micrococcales</taxon>
        <taxon>Microbacteriaceae</taxon>
        <taxon>Microbacterium</taxon>
    </lineage>
</organism>
<dbReference type="SUPFAM" id="SSF52540">
    <property type="entry name" value="P-loop containing nucleoside triphosphate hydrolases"/>
    <property type="match status" value="1"/>
</dbReference>
<name>A0ABX1K8R7_9MICO</name>
<proteinExistence type="predicted"/>
<sequence>MSTSIGTGSVREPTATLITGVQAPGKTTVGRLLAERLSPAAFIEGDDLWRMVVSGRSDMSETPSDAALARLQLRYRHGAMLSQSFVGEGIHAVHVDNIYGTGVTDQLDRLSCRRALVVLRPSVEAVAGREARRGTGAYDAWRGEGTIVDAVRRFDDWLAETPPIGLWVDSTGQSAEQTVDWILDHWDHAVVG</sequence>
<dbReference type="Gene3D" id="3.40.50.300">
    <property type="entry name" value="P-loop containing nucleotide triphosphate hydrolases"/>
    <property type="match status" value="1"/>
</dbReference>
<gene>
    <name evidence="1" type="ORF">HF576_01430</name>
</gene>
<evidence type="ECO:0000313" key="1">
    <source>
        <dbReference type="EMBL" id="NLP82500.1"/>
    </source>
</evidence>
<dbReference type="RefSeq" id="WP_168911002.1">
    <property type="nucleotide sequence ID" value="NZ_JABACI010000001.1"/>
</dbReference>
<dbReference type="InterPro" id="IPR027417">
    <property type="entry name" value="P-loop_NTPase"/>
</dbReference>
<dbReference type="EMBL" id="JABACI010000001">
    <property type="protein sequence ID" value="NLP82500.1"/>
    <property type="molecule type" value="Genomic_DNA"/>
</dbReference>
<evidence type="ECO:0000313" key="2">
    <source>
        <dbReference type="Proteomes" id="UP001429745"/>
    </source>
</evidence>
<dbReference type="Proteomes" id="UP001429745">
    <property type="component" value="Unassembled WGS sequence"/>
</dbReference>
<keyword evidence="2" id="KW-1185">Reference proteome</keyword>
<evidence type="ECO:0008006" key="3">
    <source>
        <dbReference type="Google" id="ProtNLM"/>
    </source>
</evidence>
<protein>
    <recommendedName>
        <fullName evidence="3">AAA domain-containing protein</fullName>
    </recommendedName>
</protein>